<accession>A0A0A2T4U1</accession>
<dbReference type="Proteomes" id="UP000054422">
    <property type="component" value="Unassembled WGS sequence"/>
</dbReference>
<protein>
    <submittedName>
        <fullName evidence="1">Uncharacterized protein</fullName>
    </submittedName>
</protein>
<dbReference type="OrthoDB" id="5636740at2"/>
<evidence type="ECO:0000313" key="2">
    <source>
        <dbReference type="Proteomes" id="UP000054422"/>
    </source>
</evidence>
<gene>
    <name evidence="1" type="ORF">EP47_01075</name>
</gene>
<dbReference type="RefSeq" id="WP_035891074.1">
    <property type="nucleotide sequence ID" value="NZ_JNCF01000070.1"/>
</dbReference>
<dbReference type="EMBL" id="JNCF01000070">
    <property type="protein sequence ID" value="KGP62413.1"/>
    <property type="molecule type" value="Genomic_DNA"/>
</dbReference>
<name>A0A0A2T4U1_9GAMM</name>
<reference evidence="1 2" key="1">
    <citation type="submission" date="2014-05" db="EMBL/GenBank/DDBJ databases">
        <authorList>
            <person name="Rizzardi K."/>
            <person name="Winiecka-Krusnell J."/>
            <person name="Ramliden M."/>
            <person name="Alm E."/>
            <person name="Andersson S."/>
            <person name="Byfors S."/>
        </authorList>
    </citation>
    <scope>NUCLEOTIDE SEQUENCE [LARGE SCALE GENOMIC DNA]</scope>
    <source>
        <strain evidence="1 2">LEGN</strain>
    </source>
</reference>
<proteinExistence type="predicted"/>
<comment type="caution">
    <text evidence="1">The sequence shown here is derived from an EMBL/GenBank/DDBJ whole genome shotgun (WGS) entry which is preliminary data.</text>
</comment>
<sequence length="281" mass="31676">MKTYKANNNNAPSPLDIYQCETISWNSQYLTCQLKLVNQAITTVTASPNDYNTYLLAREGETAPFQLYYINRNGTIDPVVDSDTGRLFLTQGKRKEKCNLIGSDAISEKLQQLTNQVDNRLPAEGTVDEIRFLIIQECGLLNTTYRAGINNSIQGDMVYSENFGPCQAVLALLNNGQFVLYHALSPTITSAARQFLASVRDRIKEIYLFQKNTPAHQQKGPLLAIALSRKLNNYNVKRILVDGYRSVLALPQGIFLANNSFFLFNPMPRPHPPCKKNNQHR</sequence>
<evidence type="ECO:0000313" key="1">
    <source>
        <dbReference type="EMBL" id="KGP62413.1"/>
    </source>
</evidence>
<keyword evidence="2" id="KW-1185">Reference proteome</keyword>
<dbReference type="AlphaFoldDB" id="A0A0A2T4U1"/>
<organism evidence="1 2">
    <name type="scientific">Legionella norrlandica</name>
    <dbReference type="NCBI Taxonomy" id="1498499"/>
    <lineage>
        <taxon>Bacteria</taxon>
        <taxon>Pseudomonadati</taxon>
        <taxon>Pseudomonadota</taxon>
        <taxon>Gammaproteobacteria</taxon>
        <taxon>Legionellales</taxon>
        <taxon>Legionellaceae</taxon>
        <taxon>Legionella</taxon>
    </lineage>
</organism>